<protein>
    <recommendedName>
        <fullName evidence="2">Trichome birefringence-like C-terminal domain-containing protein</fullName>
    </recommendedName>
</protein>
<comment type="similarity">
    <text evidence="1">Belongs to the PC-esterase family. TBL subfamily.</text>
</comment>
<proteinExistence type="inferred from homology"/>
<accession>A0A8T2Y889</accession>
<gene>
    <name evidence="3" type="ORF">H0E87_016258</name>
</gene>
<evidence type="ECO:0000256" key="1">
    <source>
        <dbReference type="ARBA" id="ARBA00007727"/>
    </source>
</evidence>
<dbReference type="Pfam" id="PF13839">
    <property type="entry name" value="PC-Esterase"/>
    <property type="match status" value="1"/>
</dbReference>
<organism evidence="3 4">
    <name type="scientific">Populus deltoides</name>
    <name type="common">Eastern poplar</name>
    <name type="synonym">Eastern cottonwood</name>
    <dbReference type="NCBI Taxonomy" id="3696"/>
    <lineage>
        <taxon>Eukaryota</taxon>
        <taxon>Viridiplantae</taxon>
        <taxon>Streptophyta</taxon>
        <taxon>Embryophyta</taxon>
        <taxon>Tracheophyta</taxon>
        <taxon>Spermatophyta</taxon>
        <taxon>Magnoliopsida</taxon>
        <taxon>eudicotyledons</taxon>
        <taxon>Gunneridae</taxon>
        <taxon>Pentapetalae</taxon>
        <taxon>rosids</taxon>
        <taxon>fabids</taxon>
        <taxon>Malpighiales</taxon>
        <taxon>Salicaceae</taxon>
        <taxon>Saliceae</taxon>
        <taxon>Populus</taxon>
    </lineage>
</organism>
<feature type="domain" description="Trichome birefringence-like C-terminal" evidence="2">
    <location>
        <begin position="71"/>
        <end position="202"/>
    </location>
</feature>
<dbReference type="Proteomes" id="UP000807159">
    <property type="component" value="Chromosome 8"/>
</dbReference>
<evidence type="ECO:0000259" key="2">
    <source>
        <dbReference type="Pfam" id="PF13839"/>
    </source>
</evidence>
<evidence type="ECO:0000313" key="3">
    <source>
        <dbReference type="EMBL" id="KAH8501378.1"/>
    </source>
</evidence>
<name>A0A8T2Y889_POPDE</name>
<dbReference type="PANTHER" id="PTHR32285:SF345">
    <property type="entry name" value="TRICHOME BIREFRINGENCE-LIKE N-TERMINAL DOMAIN-CONTAINING PROTEIN"/>
    <property type="match status" value="1"/>
</dbReference>
<dbReference type="AlphaFoldDB" id="A0A8T2Y889"/>
<dbReference type="GO" id="GO:0016413">
    <property type="term" value="F:O-acetyltransferase activity"/>
    <property type="evidence" value="ECO:0007669"/>
    <property type="project" value="InterPro"/>
</dbReference>
<keyword evidence="4" id="KW-1185">Reference proteome</keyword>
<sequence length="239" mass="27628">MCSENIKPVLAGSFLLSRSELQGIREKDEEVILPPKDCDLFTGQWIFDNVTHPLYIEEKCEKLEPVGIWFCPVQSDVPLAKKSLSDSGSVSIFRIEEYNTTVEFYWAPFESNSDDPLKHSVFDRISMPESIKKRGDKWKGVDHLIFNTKQGTFNEGATEYDEIERTAAFGRVLRTWAKWVEENVDPNLTFRLLHQHVPYAFQESRILKDYTPFLFVVVDISELMSSCLLNHLDTVKDLK</sequence>
<dbReference type="GO" id="GO:0005794">
    <property type="term" value="C:Golgi apparatus"/>
    <property type="evidence" value="ECO:0007669"/>
    <property type="project" value="TreeGrafter"/>
</dbReference>
<dbReference type="InterPro" id="IPR026057">
    <property type="entry name" value="TBL_C"/>
</dbReference>
<dbReference type="EMBL" id="JACEGQ020000008">
    <property type="protein sequence ID" value="KAH8501378.1"/>
    <property type="molecule type" value="Genomic_DNA"/>
</dbReference>
<dbReference type="InterPro" id="IPR029962">
    <property type="entry name" value="TBL"/>
</dbReference>
<reference evidence="3" key="1">
    <citation type="journal article" date="2021" name="J. Hered.">
        <title>Genome Assembly of Salicaceae Populus deltoides (Eastern Cottonwood) I-69 Based on Nanopore Sequencing and Hi-C Technologies.</title>
        <authorList>
            <person name="Bai S."/>
            <person name="Wu H."/>
            <person name="Zhang J."/>
            <person name="Pan Z."/>
            <person name="Zhao W."/>
            <person name="Li Z."/>
            <person name="Tong C."/>
        </authorList>
    </citation>
    <scope>NUCLEOTIDE SEQUENCE</scope>
    <source>
        <tissue evidence="3">Leaf</tissue>
    </source>
</reference>
<comment type="caution">
    <text evidence="3">The sequence shown here is derived from an EMBL/GenBank/DDBJ whole genome shotgun (WGS) entry which is preliminary data.</text>
</comment>
<evidence type="ECO:0000313" key="4">
    <source>
        <dbReference type="Proteomes" id="UP000807159"/>
    </source>
</evidence>
<dbReference type="PANTHER" id="PTHR32285">
    <property type="entry name" value="PROTEIN TRICHOME BIREFRINGENCE-LIKE 9-RELATED"/>
    <property type="match status" value="1"/>
</dbReference>